<evidence type="ECO:0000259" key="2">
    <source>
        <dbReference type="Pfam" id="PF25597"/>
    </source>
</evidence>
<dbReference type="Pfam" id="PF25597">
    <property type="entry name" value="SH3_retrovirus"/>
    <property type="match status" value="1"/>
</dbReference>
<feature type="compositionally biased region" description="Basic and acidic residues" evidence="1">
    <location>
        <begin position="591"/>
        <end position="610"/>
    </location>
</feature>
<proteinExistence type="predicted"/>
<feature type="domain" description="Retroviral polymerase SH3-like" evidence="2">
    <location>
        <begin position="111"/>
        <end position="160"/>
    </location>
</feature>
<gene>
    <name evidence="3" type="ORF">Tci_019390</name>
</gene>
<dbReference type="AlphaFoldDB" id="A0A6L2KFC6"/>
<protein>
    <submittedName>
        <fullName evidence="3">Retrovirus-related Pol polyprotein from transposon TNT 1-94</fullName>
    </submittedName>
</protein>
<evidence type="ECO:0000256" key="1">
    <source>
        <dbReference type="SAM" id="MobiDB-lite"/>
    </source>
</evidence>
<dbReference type="EMBL" id="BKCJ010002268">
    <property type="protein sequence ID" value="GEU47412.1"/>
    <property type="molecule type" value="Genomic_DNA"/>
</dbReference>
<organism evidence="3">
    <name type="scientific">Tanacetum cinerariifolium</name>
    <name type="common">Dalmatian daisy</name>
    <name type="synonym">Chrysanthemum cinerariifolium</name>
    <dbReference type="NCBI Taxonomy" id="118510"/>
    <lineage>
        <taxon>Eukaryota</taxon>
        <taxon>Viridiplantae</taxon>
        <taxon>Streptophyta</taxon>
        <taxon>Embryophyta</taxon>
        <taxon>Tracheophyta</taxon>
        <taxon>Spermatophyta</taxon>
        <taxon>Magnoliopsida</taxon>
        <taxon>eudicotyledons</taxon>
        <taxon>Gunneridae</taxon>
        <taxon>Pentapetalae</taxon>
        <taxon>asterids</taxon>
        <taxon>campanulids</taxon>
        <taxon>Asterales</taxon>
        <taxon>Asteraceae</taxon>
        <taxon>Asteroideae</taxon>
        <taxon>Anthemideae</taxon>
        <taxon>Anthemidinae</taxon>
        <taxon>Tanacetum</taxon>
    </lineage>
</organism>
<name>A0A6L2KFC6_TANCI</name>
<dbReference type="InterPro" id="IPR057670">
    <property type="entry name" value="SH3_retrovirus"/>
</dbReference>
<feature type="region of interest" description="Disordered" evidence="1">
    <location>
        <begin position="590"/>
        <end position="610"/>
    </location>
</feature>
<evidence type="ECO:0000313" key="3">
    <source>
        <dbReference type="EMBL" id="GEU47412.1"/>
    </source>
</evidence>
<comment type="caution">
    <text evidence="3">The sequence shown here is derived from an EMBL/GenBank/DDBJ whole genome shotgun (WGS) entry which is preliminary data.</text>
</comment>
<reference evidence="3" key="1">
    <citation type="journal article" date="2019" name="Sci. Rep.">
        <title>Draft genome of Tanacetum cinerariifolium, the natural source of mosquito coil.</title>
        <authorList>
            <person name="Yamashiro T."/>
            <person name="Shiraishi A."/>
            <person name="Satake H."/>
            <person name="Nakayama K."/>
        </authorList>
    </citation>
    <scope>NUCLEOTIDE SEQUENCE</scope>
</reference>
<sequence length="610" mass="68636">MKAKLALLEANPSTSQTPKTFQQNNKGLVVKTFDWDEEEVSDDEEVTQVKVLMALADDDLTIRKHVKKGSTIELHSKLNKTSLSGSAYIFFIWICLDQKKSQAPEMIMFFIRTDHLGKFDAKADDGYFLGYSCVSKDFKVFNTRRQQVDETYHVAFDKSIEDIRFTNTSEYEIRIDDSFRYPPDKFVHKDDPFRQYQTDSDISYSVIPHGCLFSKLTQENHVPEVIAPNEPDIPLTEDTEGPPDLINTEGTHEQNVQNEQIITQPTKGPSGNNTKVLISINKSLVPDVPQSRISNKVSTSSHPVPQDRWSKDQHIKLVNIIGDPSEGMLTKSMAAKLIAASANECLFADFLFEIKPKRYCSSVLLTKKIYVLQVIVSGRTVNGIGRQQSGRGRRTIKALANGYGGRMSNPITLGEAFPIARATEARFAKDALSKLLTIEERPTTLVEAFSLARMIETRFENERTTTTIVNPNDLNIAIPHQVLKKSIIHTSDKVEITSDNDARAQASEVEMKVLVDGKQDDAKVVKVMGVAVEQNNDKPNLWEGVSKTDRRPDRTGKLDITYFGLVLGPCFSLHSVFGVESVTPVLQEDGWPERPEREKSKPVWHKDYVI</sequence>
<accession>A0A6L2KFC6</accession>